<dbReference type="SUPFAM" id="SSF52200">
    <property type="entry name" value="Toll/Interleukin receptor TIR domain"/>
    <property type="match status" value="1"/>
</dbReference>
<name>A0AAV9J7X9_9PEZI</name>
<feature type="domain" description="TIR" evidence="1">
    <location>
        <begin position="1"/>
        <end position="155"/>
    </location>
</feature>
<keyword evidence="3" id="KW-1185">Reference proteome</keyword>
<dbReference type="GO" id="GO:0007165">
    <property type="term" value="P:signal transduction"/>
    <property type="evidence" value="ECO:0007669"/>
    <property type="project" value="InterPro"/>
</dbReference>
<dbReference type="Gene3D" id="3.40.50.10140">
    <property type="entry name" value="Toll/interleukin-1 receptor homology (TIR) domain"/>
    <property type="match status" value="1"/>
</dbReference>
<dbReference type="EMBL" id="JAVFHQ010000061">
    <property type="protein sequence ID" value="KAK4540791.1"/>
    <property type="molecule type" value="Genomic_DNA"/>
</dbReference>
<protein>
    <recommendedName>
        <fullName evidence="1">TIR domain-containing protein</fullName>
    </recommendedName>
</protein>
<dbReference type="PROSITE" id="PS50104">
    <property type="entry name" value="TIR"/>
    <property type="match status" value="1"/>
</dbReference>
<dbReference type="InterPro" id="IPR035897">
    <property type="entry name" value="Toll_tir_struct_dom_sf"/>
</dbReference>
<comment type="caution">
    <text evidence="2">The sequence shown here is derived from an EMBL/GenBank/DDBJ whole genome shotgun (WGS) entry which is preliminary data.</text>
</comment>
<evidence type="ECO:0000313" key="3">
    <source>
        <dbReference type="Proteomes" id="UP001324427"/>
    </source>
</evidence>
<proteinExistence type="predicted"/>
<dbReference type="Pfam" id="PF13676">
    <property type="entry name" value="TIR_2"/>
    <property type="match status" value="1"/>
</dbReference>
<accession>A0AAV9J7X9</accession>
<reference evidence="2 3" key="1">
    <citation type="submission" date="2021-11" db="EMBL/GenBank/DDBJ databases">
        <title>Black yeast isolated from Biological Soil Crust.</title>
        <authorList>
            <person name="Kurbessoian T."/>
        </authorList>
    </citation>
    <scope>NUCLEOTIDE SEQUENCE [LARGE SCALE GENOMIC DNA]</scope>
    <source>
        <strain evidence="2 3">CCFEE 5522</strain>
    </source>
</reference>
<dbReference type="Proteomes" id="UP001324427">
    <property type="component" value="Unassembled WGS sequence"/>
</dbReference>
<evidence type="ECO:0000313" key="2">
    <source>
        <dbReference type="EMBL" id="KAK4540791.1"/>
    </source>
</evidence>
<gene>
    <name evidence="2" type="ORF">LTR36_008868</name>
</gene>
<organism evidence="2 3">
    <name type="scientific">Oleoguttula mirabilis</name>
    <dbReference type="NCBI Taxonomy" id="1507867"/>
    <lineage>
        <taxon>Eukaryota</taxon>
        <taxon>Fungi</taxon>
        <taxon>Dikarya</taxon>
        <taxon>Ascomycota</taxon>
        <taxon>Pezizomycotina</taxon>
        <taxon>Dothideomycetes</taxon>
        <taxon>Dothideomycetidae</taxon>
        <taxon>Mycosphaerellales</taxon>
        <taxon>Teratosphaeriaceae</taxon>
        <taxon>Oleoguttula</taxon>
    </lineage>
</organism>
<dbReference type="AlphaFoldDB" id="A0AAV9J7X9"/>
<sequence>MQTSAFISYSTRDQEDAFDLQKILQEDGVNVWLDVINIRVTNQLTDELKRNIATHDVFCLLLSPSSVSSDWVLEEIRLHRELIAKDELLEQANEAFPAILEQIAALCHKPMRRIQLQRDMKSLPDDPNIILELSLKRDLYTGPMSIFIARYREGHTWPASFAFEEPEYTEFFLVDVPRIVVMFRWDEITERLSGTIADRETYHASYTMELDGREVRPGNWSLPAKLEFPSLETTDGWETKFVLIAHNTATGDNMSVGEEIDIRIELAGTAGDSEIRLYRSFTSYKQSVLLGSKLLSALNPIHREATLAMYDSTGSVMATVHSAATNQRPPLETALGDIATDWDTLAFESDGERLCAGRALFERANASFVKEAWRDAYKMSRDTTDLLYPLCKKLGLGVRERTMAFVCALRLVTIWLQQGKVGNSEMVVQVPEILAYEFAKDHPDEPDYRRFGAECAVAHAKVHAKMGRKTAALAMLGVSISIYAEMHSSLGTRARRAAWLLSLAQAVKSESWGNGDWAID</sequence>
<dbReference type="InterPro" id="IPR000157">
    <property type="entry name" value="TIR_dom"/>
</dbReference>
<evidence type="ECO:0000259" key="1">
    <source>
        <dbReference type="PROSITE" id="PS50104"/>
    </source>
</evidence>